<dbReference type="GeneID" id="78016869"/>
<dbReference type="SUPFAM" id="SSF46565">
    <property type="entry name" value="Chaperone J-domain"/>
    <property type="match status" value="1"/>
</dbReference>
<accession>A0A2S0Q771</accession>
<protein>
    <submittedName>
        <fullName evidence="1">Uncharacterized protein</fullName>
    </submittedName>
</protein>
<dbReference type="AlphaFoldDB" id="A0A2S0Q771"/>
<gene>
    <name evidence="1" type="ORF">BMF81_01522</name>
</gene>
<dbReference type="EMBL" id="CP020114">
    <property type="protein sequence ID" value="AVZ30192.1"/>
    <property type="molecule type" value="Genomic_DNA"/>
</dbReference>
<sequence>MSLEEKLPRIIDPNPYEVLDIAPDATSAVINQAFPRAMKQRKYPPDIIAKARKCLLNPQERIIADYLRPILPDDIRDFQREDFTDVEVRETILEFLPEFDTLEAAISNNEAISEIDRSVGLTLTDFFQINE</sequence>
<dbReference type="RefSeq" id="WP_199912111.1">
    <property type="nucleotide sequence ID" value="NZ_CAWNZE010000001.1"/>
</dbReference>
<dbReference type="Proteomes" id="UP000244056">
    <property type="component" value="Chromosome"/>
</dbReference>
<evidence type="ECO:0000313" key="2">
    <source>
        <dbReference type="Proteomes" id="UP000244056"/>
    </source>
</evidence>
<proteinExistence type="predicted"/>
<dbReference type="InterPro" id="IPR036869">
    <property type="entry name" value="J_dom_sf"/>
</dbReference>
<organism evidence="1 2">
    <name type="scientific">Nodularia spumigena UHCC 0039</name>
    <dbReference type="NCBI Taxonomy" id="1914872"/>
    <lineage>
        <taxon>Bacteria</taxon>
        <taxon>Bacillati</taxon>
        <taxon>Cyanobacteriota</taxon>
        <taxon>Cyanophyceae</taxon>
        <taxon>Nostocales</taxon>
        <taxon>Nodulariaceae</taxon>
        <taxon>Nodularia</taxon>
    </lineage>
</organism>
<dbReference type="KEGG" id="nsp:BMF81_01522"/>
<name>A0A2S0Q771_NODSP</name>
<reference evidence="1 2" key="1">
    <citation type="submission" date="2017-03" db="EMBL/GenBank/DDBJ databases">
        <title>Comparative genomics of the toxic Baltic Sea cyanobacteria Nodularia spumigena UHCC 0039 and its response on varying salinity.</title>
        <authorList>
            <person name="Teikari J.E."/>
        </authorList>
    </citation>
    <scope>NUCLEOTIDE SEQUENCE [LARGE SCALE GENOMIC DNA]</scope>
    <source>
        <strain evidence="1 2">UHCC 0039</strain>
    </source>
</reference>
<evidence type="ECO:0000313" key="1">
    <source>
        <dbReference type="EMBL" id="AVZ30192.1"/>
    </source>
</evidence>